<evidence type="ECO:0000313" key="2">
    <source>
        <dbReference type="EMBL" id="KAL0181880.1"/>
    </source>
</evidence>
<proteinExistence type="predicted"/>
<feature type="region of interest" description="Disordered" evidence="1">
    <location>
        <begin position="1"/>
        <end position="61"/>
    </location>
</feature>
<keyword evidence="3" id="KW-1185">Reference proteome</keyword>
<reference evidence="2 3" key="1">
    <citation type="submission" date="2024-05" db="EMBL/GenBank/DDBJ databases">
        <title>Genome sequencing and assembly of Indian major carp, Cirrhinus mrigala (Hamilton, 1822).</title>
        <authorList>
            <person name="Mohindra V."/>
            <person name="Chowdhury L.M."/>
            <person name="Lal K."/>
            <person name="Jena J.K."/>
        </authorList>
    </citation>
    <scope>NUCLEOTIDE SEQUENCE [LARGE SCALE GENOMIC DNA]</scope>
    <source>
        <strain evidence="2">CM1030</strain>
        <tissue evidence="2">Blood</tissue>
    </source>
</reference>
<organism evidence="2 3">
    <name type="scientific">Cirrhinus mrigala</name>
    <name type="common">Mrigala</name>
    <dbReference type="NCBI Taxonomy" id="683832"/>
    <lineage>
        <taxon>Eukaryota</taxon>
        <taxon>Metazoa</taxon>
        <taxon>Chordata</taxon>
        <taxon>Craniata</taxon>
        <taxon>Vertebrata</taxon>
        <taxon>Euteleostomi</taxon>
        <taxon>Actinopterygii</taxon>
        <taxon>Neopterygii</taxon>
        <taxon>Teleostei</taxon>
        <taxon>Ostariophysi</taxon>
        <taxon>Cypriniformes</taxon>
        <taxon>Cyprinidae</taxon>
        <taxon>Labeoninae</taxon>
        <taxon>Labeonini</taxon>
        <taxon>Cirrhinus</taxon>
    </lineage>
</organism>
<sequence>MRRRSLAKQTIEDHRRRSVKALERGRVAAMTKAFGSTNPAPAPAPKPKPRNATNSSSAISR</sequence>
<accession>A0ABD0Q727</accession>
<feature type="compositionally biased region" description="Polar residues" evidence="1">
    <location>
        <begin position="51"/>
        <end position="61"/>
    </location>
</feature>
<evidence type="ECO:0000256" key="1">
    <source>
        <dbReference type="SAM" id="MobiDB-lite"/>
    </source>
</evidence>
<feature type="compositionally biased region" description="Basic and acidic residues" evidence="1">
    <location>
        <begin position="10"/>
        <end position="26"/>
    </location>
</feature>
<gene>
    <name evidence="2" type="ORF">M9458_021255</name>
</gene>
<protein>
    <submittedName>
        <fullName evidence="2">Uncharacterized protein</fullName>
    </submittedName>
</protein>
<name>A0ABD0Q727_CIRMR</name>
<feature type="non-terminal residue" evidence="2">
    <location>
        <position position="61"/>
    </location>
</feature>
<dbReference type="EMBL" id="JAMKFB020000010">
    <property type="protein sequence ID" value="KAL0181880.1"/>
    <property type="molecule type" value="Genomic_DNA"/>
</dbReference>
<evidence type="ECO:0000313" key="3">
    <source>
        <dbReference type="Proteomes" id="UP001529510"/>
    </source>
</evidence>
<comment type="caution">
    <text evidence="2">The sequence shown here is derived from an EMBL/GenBank/DDBJ whole genome shotgun (WGS) entry which is preliminary data.</text>
</comment>
<dbReference type="AlphaFoldDB" id="A0ABD0Q727"/>
<dbReference type="Proteomes" id="UP001529510">
    <property type="component" value="Unassembled WGS sequence"/>
</dbReference>